<dbReference type="RefSeq" id="WP_122906891.1">
    <property type="nucleotide sequence ID" value="NZ_RHHS01000067.1"/>
</dbReference>
<keyword evidence="2" id="KW-1185">Reference proteome</keyword>
<dbReference type="OrthoDB" id="8611321at2"/>
<sequence length="166" mass="19781">MNLQVKKFFDLMREIQIKKPETIIYGYISNGLTLDEQSQLNIIDFKLPSIRTYSEYLEESAESFFGNIVLFHPSDLYNFQYYVDEYPGLIGKWLCIGKIIDNPLLLNLNTGRVHLFVGYPSNCYDKELGDFEEFLRDYVFGEKYSSLFPWVDEDEWYFFLKNFLMT</sequence>
<dbReference type="Proteomes" id="UP000268829">
    <property type="component" value="Unassembled WGS sequence"/>
</dbReference>
<dbReference type="AlphaFoldDB" id="A0A3M8AK85"/>
<dbReference type="EMBL" id="RHHS01000067">
    <property type="protein sequence ID" value="RNB51439.1"/>
    <property type="molecule type" value="Genomic_DNA"/>
</dbReference>
<evidence type="ECO:0000313" key="1">
    <source>
        <dbReference type="EMBL" id="RNB51439.1"/>
    </source>
</evidence>
<protein>
    <recommendedName>
        <fullName evidence="3">SMI1/KNR4 family protein</fullName>
    </recommendedName>
</protein>
<organism evidence="1 2">
    <name type="scientific">Brevibacillus gelatini</name>
    <dbReference type="NCBI Taxonomy" id="1655277"/>
    <lineage>
        <taxon>Bacteria</taxon>
        <taxon>Bacillati</taxon>
        <taxon>Bacillota</taxon>
        <taxon>Bacilli</taxon>
        <taxon>Bacillales</taxon>
        <taxon>Paenibacillaceae</taxon>
        <taxon>Brevibacillus</taxon>
    </lineage>
</organism>
<accession>A0A3M8AK85</accession>
<evidence type="ECO:0000313" key="2">
    <source>
        <dbReference type="Proteomes" id="UP000268829"/>
    </source>
</evidence>
<evidence type="ECO:0008006" key="3">
    <source>
        <dbReference type="Google" id="ProtNLM"/>
    </source>
</evidence>
<gene>
    <name evidence="1" type="ORF">EDM57_22415</name>
</gene>
<reference evidence="1 2" key="1">
    <citation type="submission" date="2018-10" db="EMBL/GenBank/DDBJ databases">
        <title>Phylogenomics of Brevibacillus.</title>
        <authorList>
            <person name="Dunlap C."/>
        </authorList>
    </citation>
    <scope>NUCLEOTIDE SEQUENCE [LARGE SCALE GENOMIC DNA]</scope>
    <source>
        <strain evidence="1 2">DSM 100115</strain>
    </source>
</reference>
<comment type="caution">
    <text evidence="1">The sequence shown here is derived from an EMBL/GenBank/DDBJ whole genome shotgun (WGS) entry which is preliminary data.</text>
</comment>
<name>A0A3M8AK85_9BACL</name>
<proteinExistence type="predicted"/>